<evidence type="ECO:0000313" key="5">
    <source>
        <dbReference type="Proteomes" id="UP001209540"/>
    </source>
</evidence>
<dbReference type="EMBL" id="JAIXMP010000027">
    <property type="protein sequence ID" value="KAI9252895.1"/>
    <property type="molecule type" value="Genomic_DNA"/>
</dbReference>
<dbReference type="GO" id="GO:0005886">
    <property type="term" value="C:plasma membrane"/>
    <property type="evidence" value="ECO:0007669"/>
    <property type="project" value="TreeGrafter"/>
</dbReference>
<dbReference type="SUPFAM" id="SSF81296">
    <property type="entry name" value="E set domains"/>
    <property type="match status" value="1"/>
</dbReference>
<sequence>MEINLSILTFVSLATKKRTVIDHEWIFFESSKQQSSQYIEAGTYTYPFELLLPGHLPETIEDSSYGQIFYKLKAVAIRSGLTPKLIAREILYVYRQPTITSVDVTNDDGDRRSSSSTRGSNSDTRSIRVSGQHENILTYELECRQKIFRRGDRVSVKIHLWPHNNSNDDEENEELSSCRWSIRSISCVLKEITTFDDTMASSLNRDDKVTETRILRFIKEEEFPSFIENHYQKSIRIPIPRYTKYDTTNTLLNIVHHVQLTISLANKIDGCSSELRVVLPIIVVHDELVEALQLAEGDLLPSYEDARRSAPFIPMGEEGILQQDGPSLPSPQNTPINTPIDELDDWLSLPMVCEGPPPLYDIILPSYDTAIFHTRPQIA</sequence>
<dbReference type="GO" id="GO:0070086">
    <property type="term" value="P:ubiquitin-dependent endocytosis"/>
    <property type="evidence" value="ECO:0007669"/>
    <property type="project" value="TreeGrafter"/>
</dbReference>
<organism evidence="4 5">
    <name type="scientific">Phascolomyces articulosus</name>
    <dbReference type="NCBI Taxonomy" id="60185"/>
    <lineage>
        <taxon>Eukaryota</taxon>
        <taxon>Fungi</taxon>
        <taxon>Fungi incertae sedis</taxon>
        <taxon>Mucoromycota</taxon>
        <taxon>Mucoromycotina</taxon>
        <taxon>Mucoromycetes</taxon>
        <taxon>Mucorales</taxon>
        <taxon>Lichtheimiaceae</taxon>
        <taxon>Phascolomyces</taxon>
    </lineage>
</organism>
<dbReference type="InterPro" id="IPR014752">
    <property type="entry name" value="Arrestin-like_C"/>
</dbReference>
<proteinExistence type="predicted"/>
<reference evidence="4" key="1">
    <citation type="journal article" date="2022" name="IScience">
        <title>Evolution of zygomycete secretomes and the origins of terrestrial fungal ecologies.</title>
        <authorList>
            <person name="Chang Y."/>
            <person name="Wang Y."/>
            <person name="Mondo S."/>
            <person name="Ahrendt S."/>
            <person name="Andreopoulos W."/>
            <person name="Barry K."/>
            <person name="Beard J."/>
            <person name="Benny G.L."/>
            <person name="Blankenship S."/>
            <person name="Bonito G."/>
            <person name="Cuomo C."/>
            <person name="Desiro A."/>
            <person name="Gervers K.A."/>
            <person name="Hundley H."/>
            <person name="Kuo A."/>
            <person name="LaButti K."/>
            <person name="Lang B.F."/>
            <person name="Lipzen A."/>
            <person name="O'Donnell K."/>
            <person name="Pangilinan J."/>
            <person name="Reynolds N."/>
            <person name="Sandor L."/>
            <person name="Smith M.E."/>
            <person name="Tsang A."/>
            <person name="Grigoriev I.V."/>
            <person name="Stajich J.E."/>
            <person name="Spatafora J.W."/>
        </authorList>
    </citation>
    <scope>NUCLEOTIDE SEQUENCE</scope>
    <source>
        <strain evidence="4">RSA 2281</strain>
    </source>
</reference>
<evidence type="ECO:0008006" key="6">
    <source>
        <dbReference type="Google" id="ProtNLM"/>
    </source>
</evidence>
<protein>
    <recommendedName>
        <fullName evidence="6">Arrestin C-terminal-like domain-containing protein</fullName>
    </recommendedName>
</protein>
<dbReference type="GO" id="GO:0031625">
    <property type="term" value="F:ubiquitin protein ligase binding"/>
    <property type="evidence" value="ECO:0007669"/>
    <property type="project" value="TreeGrafter"/>
</dbReference>
<comment type="caution">
    <text evidence="4">The sequence shown here is derived from an EMBL/GenBank/DDBJ whole genome shotgun (WGS) entry which is preliminary data.</text>
</comment>
<feature type="compositionally biased region" description="Low complexity" evidence="1">
    <location>
        <begin position="114"/>
        <end position="124"/>
    </location>
</feature>
<evidence type="ECO:0000259" key="3">
    <source>
        <dbReference type="Pfam" id="PF02752"/>
    </source>
</evidence>
<dbReference type="PANTHER" id="PTHR11188">
    <property type="entry name" value="ARRESTIN DOMAIN CONTAINING PROTEIN"/>
    <property type="match status" value="1"/>
</dbReference>
<gene>
    <name evidence="4" type="ORF">BDA99DRAFT_175194</name>
</gene>
<evidence type="ECO:0000256" key="1">
    <source>
        <dbReference type="SAM" id="MobiDB-lite"/>
    </source>
</evidence>
<feature type="domain" description="Arrestin C-terminal-like" evidence="3">
    <location>
        <begin position="135"/>
        <end position="285"/>
    </location>
</feature>
<dbReference type="GO" id="GO:0030674">
    <property type="term" value="F:protein-macromolecule adaptor activity"/>
    <property type="evidence" value="ECO:0007669"/>
    <property type="project" value="TreeGrafter"/>
</dbReference>
<dbReference type="Pfam" id="PF00339">
    <property type="entry name" value="Arrestin_N"/>
    <property type="match status" value="1"/>
</dbReference>
<keyword evidence="5" id="KW-1185">Reference proteome</keyword>
<dbReference type="PANTHER" id="PTHR11188:SF17">
    <property type="entry name" value="FI21816P1"/>
    <property type="match status" value="1"/>
</dbReference>
<evidence type="ECO:0000259" key="2">
    <source>
        <dbReference type="Pfam" id="PF00339"/>
    </source>
</evidence>
<accession>A0AAD5K2I8</accession>
<dbReference type="InterPro" id="IPR014756">
    <property type="entry name" value="Ig_E-set"/>
</dbReference>
<feature type="region of interest" description="Disordered" evidence="1">
    <location>
        <begin position="103"/>
        <end position="127"/>
    </location>
</feature>
<dbReference type="Proteomes" id="UP001209540">
    <property type="component" value="Unassembled WGS sequence"/>
</dbReference>
<dbReference type="Pfam" id="PF02752">
    <property type="entry name" value="Arrestin_C"/>
    <property type="match status" value="1"/>
</dbReference>
<dbReference type="AlphaFoldDB" id="A0AAD5K2I8"/>
<reference evidence="4" key="2">
    <citation type="submission" date="2023-02" db="EMBL/GenBank/DDBJ databases">
        <authorList>
            <consortium name="DOE Joint Genome Institute"/>
            <person name="Mondo S.J."/>
            <person name="Chang Y."/>
            <person name="Wang Y."/>
            <person name="Ahrendt S."/>
            <person name="Andreopoulos W."/>
            <person name="Barry K."/>
            <person name="Beard J."/>
            <person name="Benny G.L."/>
            <person name="Blankenship S."/>
            <person name="Bonito G."/>
            <person name="Cuomo C."/>
            <person name="Desiro A."/>
            <person name="Gervers K.A."/>
            <person name="Hundley H."/>
            <person name="Kuo A."/>
            <person name="LaButti K."/>
            <person name="Lang B.F."/>
            <person name="Lipzen A."/>
            <person name="O'Donnell K."/>
            <person name="Pangilinan J."/>
            <person name="Reynolds N."/>
            <person name="Sandor L."/>
            <person name="Smith M.W."/>
            <person name="Tsang A."/>
            <person name="Grigoriev I.V."/>
            <person name="Stajich J.E."/>
            <person name="Spatafora J.W."/>
        </authorList>
    </citation>
    <scope>NUCLEOTIDE SEQUENCE</scope>
    <source>
        <strain evidence="4">RSA 2281</strain>
    </source>
</reference>
<dbReference type="InterPro" id="IPR011022">
    <property type="entry name" value="Arrestin_C-like"/>
</dbReference>
<dbReference type="InterPro" id="IPR011021">
    <property type="entry name" value="Arrestin-like_N"/>
</dbReference>
<dbReference type="GO" id="GO:0005829">
    <property type="term" value="C:cytosol"/>
    <property type="evidence" value="ECO:0007669"/>
    <property type="project" value="TreeGrafter"/>
</dbReference>
<dbReference type="InterPro" id="IPR050357">
    <property type="entry name" value="Arrestin_domain-protein"/>
</dbReference>
<evidence type="ECO:0000313" key="4">
    <source>
        <dbReference type="EMBL" id="KAI9252895.1"/>
    </source>
</evidence>
<name>A0AAD5K2I8_9FUNG</name>
<feature type="domain" description="Arrestin-like N-terminal" evidence="2">
    <location>
        <begin position="17"/>
        <end position="79"/>
    </location>
</feature>
<dbReference type="Gene3D" id="2.60.40.640">
    <property type="match status" value="1"/>
</dbReference>